<protein>
    <submittedName>
        <fullName evidence="2">Uncharacterized protein</fullName>
    </submittedName>
</protein>
<evidence type="ECO:0000256" key="1">
    <source>
        <dbReference type="SAM" id="MobiDB-lite"/>
    </source>
</evidence>
<name>A0A4C1VMY1_EUMVA</name>
<sequence>MRSRYNTKKNPWKILAEIFCADRATVAAVTSLKLASGGFFHSNNATHTPFGKGITPLGEAVAVPGRRSGGDRGLGSGCRRAGAANTRHVSAPPDLLLEACNGLGDEAELRDAPDDDGDGNLNGRREPAAARNEIDKAAPNFSSPHDITDWPLTPKWAAVFVSRVTSYEKRESPCCVPPPPLAPIDVNPTAPSYLPLHVTHDS</sequence>
<dbReference type="AlphaFoldDB" id="A0A4C1VMY1"/>
<comment type="caution">
    <text evidence="2">The sequence shown here is derived from an EMBL/GenBank/DDBJ whole genome shotgun (WGS) entry which is preliminary data.</text>
</comment>
<reference evidence="2 3" key="1">
    <citation type="journal article" date="2019" name="Commun. Biol.">
        <title>The bagworm genome reveals a unique fibroin gene that provides high tensile strength.</title>
        <authorList>
            <person name="Kono N."/>
            <person name="Nakamura H."/>
            <person name="Ohtoshi R."/>
            <person name="Tomita M."/>
            <person name="Numata K."/>
            <person name="Arakawa K."/>
        </authorList>
    </citation>
    <scope>NUCLEOTIDE SEQUENCE [LARGE SCALE GENOMIC DNA]</scope>
</reference>
<accession>A0A4C1VMY1</accession>
<feature type="region of interest" description="Disordered" evidence="1">
    <location>
        <begin position="171"/>
        <end position="191"/>
    </location>
</feature>
<dbReference type="Proteomes" id="UP000299102">
    <property type="component" value="Unassembled WGS sequence"/>
</dbReference>
<dbReference type="OrthoDB" id="7461684at2759"/>
<feature type="region of interest" description="Disordered" evidence="1">
    <location>
        <begin position="106"/>
        <end position="125"/>
    </location>
</feature>
<evidence type="ECO:0000313" key="2">
    <source>
        <dbReference type="EMBL" id="GBP39125.1"/>
    </source>
</evidence>
<dbReference type="EMBL" id="BGZK01000360">
    <property type="protein sequence ID" value="GBP39125.1"/>
    <property type="molecule type" value="Genomic_DNA"/>
</dbReference>
<gene>
    <name evidence="2" type="ORF">EVAR_27085_1</name>
</gene>
<organism evidence="2 3">
    <name type="scientific">Eumeta variegata</name>
    <name type="common">Bagworm moth</name>
    <name type="synonym">Eumeta japonica</name>
    <dbReference type="NCBI Taxonomy" id="151549"/>
    <lineage>
        <taxon>Eukaryota</taxon>
        <taxon>Metazoa</taxon>
        <taxon>Ecdysozoa</taxon>
        <taxon>Arthropoda</taxon>
        <taxon>Hexapoda</taxon>
        <taxon>Insecta</taxon>
        <taxon>Pterygota</taxon>
        <taxon>Neoptera</taxon>
        <taxon>Endopterygota</taxon>
        <taxon>Lepidoptera</taxon>
        <taxon>Glossata</taxon>
        <taxon>Ditrysia</taxon>
        <taxon>Tineoidea</taxon>
        <taxon>Psychidae</taxon>
        <taxon>Oiketicinae</taxon>
        <taxon>Eumeta</taxon>
    </lineage>
</organism>
<proteinExistence type="predicted"/>
<evidence type="ECO:0000313" key="3">
    <source>
        <dbReference type="Proteomes" id="UP000299102"/>
    </source>
</evidence>
<keyword evidence="3" id="KW-1185">Reference proteome</keyword>